<dbReference type="Gene3D" id="3.40.630.30">
    <property type="match status" value="1"/>
</dbReference>
<keyword evidence="1 4" id="KW-0808">Transferase</keyword>
<gene>
    <name evidence="4" type="ORF">CCS01_15885</name>
</gene>
<organism evidence="4 5">
    <name type="scientific">Rhodopila globiformis</name>
    <name type="common">Rhodopseudomonas globiformis</name>
    <dbReference type="NCBI Taxonomy" id="1071"/>
    <lineage>
        <taxon>Bacteria</taxon>
        <taxon>Pseudomonadati</taxon>
        <taxon>Pseudomonadota</taxon>
        <taxon>Alphaproteobacteria</taxon>
        <taxon>Acetobacterales</taxon>
        <taxon>Acetobacteraceae</taxon>
        <taxon>Rhodopila</taxon>
    </lineage>
</organism>
<protein>
    <submittedName>
        <fullName evidence="4">GNAT family N-acetyltransferase</fullName>
    </submittedName>
</protein>
<dbReference type="EMBL" id="NHRY01000172">
    <property type="protein sequence ID" value="PPQ32226.1"/>
    <property type="molecule type" value="Genomic_DNA"/>
</dbReference>
<dbReference type="Proteomes" id="UP000239724">
    <property type="component" value="Unassembled WGS sequence"/>
</dbReference>
<evidence type="ECO:0000259" key="3">
    <source>
        <dbReference type="PROSITE" id="PS51186"/>
    </source>
</evidence>
<accession>A0A2S6NC90</accession>
<dbReference type="InterPro" id="IPR000182">
    <property type="entry name" value="GNAT_dom"/>
</dbReference>
<dbReference type="AlphaFoldDB" id="A0A2S6NC90"/>
<dbReference type="PROSITE" id="PS51186">
    <property type="entry name" value="GNAT"/>
    <property type="match status" value="1"/>
</dbReference>
<dbReference type="RefSeq" id="WP_104519813.1">
    <property type="nucleotide sequence ID" value="NZ_NHRY01000172.1"/>
</dbReference>
<evidence type="ECO:0000313" key="4">
    <source>
        <dbReference type="EMBL" id="PPQ32226.1"/>
    </source>
</evidence>
<keyword evidence="5" id="KW-1185">Reference proteome</keyword>
<dbReference type="InterPro" id="IPR050832">
    <property type="entry name" value="Bact_Acetyltransf"/>
</dbReference>
<dbReference type="PANTHER" id="PTHR43877">
    <property type="entry name" value="AMINOALKYLPHOSPHONATE N-ACETYLTRANSFERASE-RELATED-RELATED"/>
    <property type="match status" value="1"/>
</dbReference>
<name>A0A2S6NC90_RHOGL</name>
<keyword evidence="2" id="KW-0012">Acyltransferase</keyword>
<dbReference type="Pfam" id="PF00583">
    <property type="entry name" value="Acetyltransf_1"/>
    <property type="match status" value="1"/>
</dbReference>
<evidence type="ECO:0000256" key="2">
    <source>
        <dbReference type="ARBA" id="ARBA00023315"/>
    </source>
</evidence>
<dbReference type="InterPro" id="IPR016181">
    <property type="entry name" value="Acyl_CoA_acyltransferase"/>
</dbReference>
<proteinExistence type="predicted"/>
<evidence type="ECO:0000256" key="1">
    <source>
        <dbReference type="ARBA" id="ARBA00022679"/>
    </source>
</evidence>
<dbReference type="OrthoDB" id="9799154at2"/>
<feature type="domain" description="N-acetyltransferase" evidence="3">
    <location>
        <begin position="2"/>
        <end position="177"/>
    </location>
</feature>
<reference evidence="4 5" key="1">
    <citation type="journal article" date="2018" name="Arch. Microbiol.">
        <title>New insights into the metabolic potential of the phototrophic purple bacterium Rhodopila globiformis DSM 161(T) from its draft genome sequence and evidence for a vanadium-dependent nitrogenase.</title>
        <authorList>
            <person name="Imhoff J.F."/>
            <person name="Rahn T."/>
            <person name="Kunzel S."/>
            <person name="Neulinger S.C."/>
        </authorList>
    </citation>
    <scope>NUCLEOTIDE SEQUENCE [LARGE SCALE GENOMIC DNA]</scope>
    <source>
        <strain evidence="4 5">DSM 161</strain>
    </source>
</reference>
<sequence>MISLRKARVADAIAIGAVHVAAWRSTYPGILPDAYLAKLSVSRQAAHYDAAIRGGTGVMVATASGVDVPPGSGPRIIGFTTAGRARHAEIGGKRLAEGEVETLYVLDDWRERGVGRRLMRASAAHLIEIGCKSAFVWVLRDNPSRWFYQRLGGKPVAEAYTQIAGQKIAQTAFVWDPIQQLLAASPQAS</sequence>
<dbReference type="GO" id="GO:0016747">
    <property type="term" value="F:acyltransferase activity, transferring groups other than amino-acyl groups"/>
    <property type="evidence" value="ECO:0007669"/>
    <property type="project" value="InterPro"/>
</dbReference>
<dbReference type="CDD" id="cd04301">
    <property type="entry name" value="NAT_SF"/>
    <property type="match status" value="1"/>
</dbReference>
<dbReference type="SUPFAM" id="SSF55729">
    <property type="entry name" value="Acyl-CoA N-acyltransferases (Nat)"/>
    <property type="match status" value="1"/>
</dbReference>
<evidence type="ECO:0000313" key="5">
    <source>
        <dbReference type="Proteomes" id="UP000239724"/>
    </source>
</evidence>
<comment type="caution">
    <text evidence="4">The sequence shown here is derived from an EMBL/GenBank/DDBJ whole genome shotgun (WGS) entry which is preliminary data.</text>
</comment>